<comment type="caution">
    <text evidence="2">The sequence shown here is derived from an EMBL/GenBank/DDBJ whole genome shotgun (WGS) entry which is preliminary data.</text>
</comment>
<feature type="compositionally biased region" description="Pro residues" evidence="1">
    <location>
        <begin position="425"/>
        <end position="434"/>
    </location>
</feature>
<proteinExistence type="predicted"/>
<name>A0A0L1JQ46_9RHOB</name>
<sequence>MHRLIKHGLMFGNLVHVTSPVLVERYNRALEHLTGRRTTLDDFHIDIAGSSPEVGEELGDPLYLNHAGVNRQFILLTTEQKTAPLLDAQFSHSRDILHRFIAENEAQLFALTARDAVAGELVNTVFRADTPAKLFDIRRITVEADTTQGTVRDADRLAGMVDDFMTREDAWFDDVLIANMITVAKRTGDVTRNPVRLKEMTFETGNFWTALFGGLYVFRRADDTAVIGRQARDHDMPVEHRFTPDQRNEIATFFEVNGLVEPIVQARGVDAGAILRQKMDFIVIDTAASLGLNIGWADRREVRRLARKVASDLPPEWHGLRALLAYAEEGAPWPKITSAHPAYFYGLRAADTDDAPLVNQLLAELTPKDVRQLFICHKPAFYAAYASWPDEKKAYVADFLAREYQVDKEGVRAQLYGFEPAMDDQPPPAPPAPEPRPRPRRDDLVARVGPWGAVRR</sequence>
<dbReference type="InterPro" id="IPR046578">
    <property type="entry name" value="DUF6638"/>
</dbReference>
<evidence type="ECO:0000313" key="3">
    <source>
        <dbReference type="Proteomes" id="UP000036938"/>
    </source>
</evidence>
<evidence type="ECO:0000256" key="1">
    <source>
        <dbReference type="SAM" id="MobiDB-lite"/>
    </source>
</evidence>
<dbReference type="RefSeq" id="WP_050531048.1">
    <property type="nucleotide sequence ID" value="NZ_AQQZ01000004.1"/>
</dbReference>
<dbReference type="STRING" id="1317121.ATO11_11790"/>
<dbReference type="Proteomes" id="UP000036938">
    <property type="component" value="Unassembled WGS sequence"/>
</dbReference>
<evidence type="ECO:0000313" key="2">
    <source>
        <dbReference type="EMBL" id="KNG93842.1"/>
    </source>
</evidence>
<protein>
    <submittedName>
        <fullName evidence="2">Uncharacterized protein</fullName>
    </submittedName>
</protein>
<dbReference type="AlphaFoldDB" id="A0A0L1JQ46"/>
<dbReference type="OrthoDB" id="8430253at2"/>
<dbReference type="Pfam" id="PF20343">
    <property type="entry name" value="DUF6638"/>
    <property type="match status" value="1"/>
</dbReference>
<keyword evidence="3" id="KW-1185">Reference proteome</keyword>
<reference evidence="2 3" key="1">
    <citation type="journal article" date="2015" name="Int. J. Syst. Evol. Microbiol.">
        <title>Aestuariivita atlantica sp. nov., isolated from deep sea sediment of the Atlantic Ocean.</title>
        <authorList>
            <person name="Li G."/>
            <person name="Lai Q."/>
            <person name="Du Y."/>
            <person name="Liu X."/>
            <person name="Sun F."/>
            <person name="Shao Z."/>
        </authorList>
    </citation>
    <scope>NUCLEOTIDE SEQUENCE [LARGE SCALE GENOMIC DNA]</scope>
    <source>
        <strain evidence="2 3">22II-S11-z3</strain>
    </source>
</reference>
<gene>
    <name evidence="2" type="ORF">ATO11_11790</name>
</gene>
<dbReference type="EMBL" id="AQQZ01000004">
    <property type="protein sequence ID" value="KNG93842.1"/>
    <property type="molecule type" value="Genomic_DNA"/>
</dbReference>
<organism evidence="2 3">
    <name type="scientific">Pseudaestuariivita atlantica</name>
    <dbReference type="NCBI Taxonomy" id="1317121"/>
    <lineage>
        <taxon>Bacteria</taxon>
        <taxon>Pseudomonadati</taxon>
        <taxon>Pseudomonadota</taxon>
        <taxon>Alphaproteobacteria</taxon>
        <taxon>Rhodobacterales</taxon>
        <taxon>Paracoccaceae</taxon>
        <taxon>Pseudaestuariivita</taxon>
    </lineage>
</organism>
<dbReference type="PATRIC" id="fig|1317121.7.peg.3038"/>
<accession>A0A0L1JQ46</accession>
<feature type="region of interest" description="Disordered" evidence="1">
    <location>
        <begin position="417"/>
        <end position="456"/>
    </location>
</feature>
<feature type="compositionally biased region" description="Basic and acidic residues" evidence="1">
    <location>
        <begin position="435"/>
        <end position="445"/>
    </location>
</feature>